<protein>
    <submittedName>
        <fullName evidence="2">19670_t:CDS:1</fullName>
    </submittedName>
</protein>
<evidence type="ECO:0000313" key="3">
    <source>
        <dbReference type="Proteomes" id="UP000789396"/>
    </source>
</evidence>
<comment type="caution">
    <text evidence="2">The sequence shown here is derived from an EMBL/GenBank/DDBJ whole genome shotgun (WGS) entry which is preliminary data.</text>
</comment>
<feature type="compositionally biased region" description="Basic residues" evidence="1">
    <location>
        <begin position="78"/>
        <end position="99"/>
    </location>
</feature>
<dbReference type="Proteomes" id="UP000789396">
    <property type="component" value="Unassembled WGS sequence"/>
</dbReference>
<dbReference type="AlphaFoldDB" id="A0A9N8VQH9"/>
<evidence type="ECO:0000256" key="1">
    <source>
        <dbReference type="SAM" id="MobiDB-lite"/>
    </source>
</evidence>
<name>A0A9N8VQH9_9GLOM</name>
<sequence length="166" mass="19412">MEKKYDDNITNNMLALLTVKSEDEINRLFNKIQEIEYLTGRKLDKEKFTAIHTHRQYNIPSHGRDKSLVSRNVLSNKRRAKVSKKPIKNKKKKTAKTKKKSEVITINSEDSSENDCKESSSINKLEYQERILAIKERELALREREAKVHSIELENLEKEQKLKSAS</sequence>
<reference evidence="2" key="1">
    <citation type="submission" date="2021-06" db="EMBL/GenBank/DDBJ databases">
        <authorList>
            <person name="Kallberg Y."/>
            <person name="Tangrot J."/>
            <person name="Rosling A."/>
        </authorList>
    </citation>
    <scope>NUCLEOTIDE SEQUENCE</scope>
    <source>
        <strain evidence="2">IN212</strain>
    </source>
</reference>
<accession>A0A9N8VQH9</accession>
<evidence type="ECO:0000313" key="2">
    <source>
        <dbReference type="EMBL" id="CAG8458741.1"/>
    </source>
</evidence>
<feature type="region of interest" description="Disordered" evidence="1">
    <location>
        <begin position="78"/>
        <end position="120"/>
    </location>
</feature>
<proteinExistence type="predicted"/>
<dbReference type="EMBL" id="CAJVPZ010000248">
    <property type="protein sequence ID" value="CAG8458741.1"/>
    <property type="molecule type" value="Genomic_DNA"/>
</dbReference>
<dbReference type="OrthoDB" id="2446570at2759"/>
<keyword evidence="3" id="KW-1185">Reference proteome</keyword>
<organism evidence="2 3">
    <name type="scientific">Racocetra fulgida</name>
    <dbReference type="NCBI Taxonomy" id="60492"/>
    <lineage>
        <taxon>Eukaryota</taxon>
        <taxon>Fungi</taxon>
        <taxon>Fungi incertae sedis</taxon>
        <taxon>Mucoromycota</taxon>
        <taxon>Glomeromycotina</taxon>
        <taxon>Glomeromycetes</taxon>
        <taxon>Diversisporales</taxon>
        <taxon>Gigasporaceae</taxon>
        <taxon>Racocetra</taxon>
    </lineage>
</organism>
<gene>
    <name evidence="2" type="ORF">RFULGI_LOCUS586</name>
</gene>